<dbReference type="EMBL" id="CM023483">
    <property type="protein sequence ID" value="KAH6935212.1"/>
    <property type="molecule type" value="Genomic_DNA"/>
</dbReference>
<reference evidence="1" key="1">
    <citation type="submission" date="2020-05" db="EMBL/GenBank/DDBJ databases">
        <title>Large-scale comparative analyses of tick genomes elucidate their genetic diversity and vector capacities.</title>
        <authorList>
            <person name="Jia N."/>
            <person name="Wang J."/>
            <person name="Shi W."/>
            <person name="Du L."/>
            <person name="Sun Y."/>
            <person name="Zhan W."/>
            <person name="Jiang J."/>
            <person name="Wang Q."/>
            <person name="Zhang B."/>
            <person name="Ji P."/>
            <person name="Sakyi L.B."/>
            <person name="Cui X."/>
            <person name="Yuan T."/>
            <person name="Jiang B."/>
            <person name="Yang W."/>
            <person name="Lam T.T.-Y."/>
            <person name="Chang Q."/>
            <person name="Ding S."/>
            <person name="Wang X."/>
            <person name="Zhu J."/>
            <person name="Ruan X."/>
            <person name="Zhao L."/>
            <person name="Wei J."/>
            <person name="Que T."/>
            <person name="Du C."/>
            <person name="Cheng J."/>
            <person name="Dai P."/>
            <person name="Han X."/>
            <person name="Huang E."/>
            <person name="Gao Y."/>
            <person name="Liu J."/>
            <person name="Shao H."/>
            <person name="Ye R."/>
            <person name="Li L."/>
            <person name="Wei W."/>
            <person name="Wang X."/>
            <person name="Wang C."/>
            <person name="Yang T."/>
            <person name="Huo Q."/>
            <person name="Li W."/>
            <person name="Guo W."/>
            <person name="Chen H."/>
            <person name="Zhou L."/>
            <person name="Ni X."/>
            <person name="Tian J."/>
            <person name="Zhou Y."/>
            <person name="Sheng Y."/>
            <person name="Liu T."/>
            <person name="Pan Y."/>
            <person name="Xia L."/>
            <person name="Li J."/>
            <person name="Zhao F."/>
            <person name="Cao W."/>
        </authorList>
    </citation>
    <scope>NUCLEOTIDE SEQUENCE</scope>
    <source>
        <strain evidence="1">Hyas-2018</strain>
    </source>
</reference>
<accession>A0ACB7SQ14</accession>
<gene>
    <name evidence="1" type="ORF">HPB50_004781</name>
</gene>
<protein>
    <submittedName>
        <fullName evidence="1">Uncharacterized protein</fullName>
    </submittedName>
</protein>
<proteinExistence type="predicted"/>
<name>A0ACB7SQ14_HYAAI</name>
<sequence length="238" mass="26505">MPKGVAKDAGGDSDKDALDVKDLRELVKAFENFKRDYRSDMRELKDSVSFCTDICNDVKGIAENIKQLRQEMHDIVNENKALKAENERLAQKCEELEQYQRLNNVEVKGVPVGDDPVLAMKKIGETVGEAIDEADLDTFEFCMCDISARMHCLAERRSKIGQTGTGKYANAMRVSNSIAAATARPTFFRFISFETRVPNLRQTVPKGDAASVRVVRSTPRKQRSNAPVAVASVSTVRD</sequence>
<evidence type="ECO:0000313" key="1">
    <source>
        <dbReference type="EMBL" id="KAH6935212.1"/>
    </source>
</evidence>
<evidence type="ECO:0000313" key="2">
    <source>
        <dbReference type="Proteomes" id="UP000821845"/>
    </source>
</evidence>
<organism evidence="1 2">
    <name type="scientific">Hyalomma asiaticum</name>
    <name type="common">Tick</name>
    <dbReference type="NCBI Taxonomy" id="266040"/>
    <lineage>
        <taxon>Eukaryota</taxon>
        <taxon>Metazoa</taxon>
        <taxon>Ecdysozoa</taxon>
        <taxon>Arthropoda</taxon>
        <taxon>Chelicerata</taxon>
        <taxon>Arachnida</taxon>
        <taxon>Acari</taxon>
        <taxon>Parasitiformes</taxon>
        <taxon>Ixodida</taxon>
        <taxon>Ixodoidea</taxon>
        <taxon>Ixodidae</taxon>
        <taxon>Hyalomminae</taxon>
        <taxon>Hyalomma</taxon>
    </lineage>
</organism>
<comment type="caution">
    <text evidence="1">The sequence shown here is derived from an EMBL/GenBank/DDBJ whole genome shotgun (WGS) entry which is preliminary data.</text>
</comment>
<dbReference type="Proteomes" id="UP000821845">
    <property type="component" value="Chromosome 3"/>
</dbReference>
<keyword evidence="2" id="KW-1185">Reference proteome</keyword>